<name>A0A7Y7B6T3_STRMO</name>
<evidence type="ECO:0000313" key="2">
    <source>
        <dbReference type="Proteomes" id="UP000587462"/>
    </source>
</evidence>
<protein>
    <submittedName>
        <fullName evidence="1">Uncharacterized protein</fullName>
    </submittedName>
</protein>
<organism evidence="1 2">
    <name type="scientific">Streptomyces morookaense</name>
    <name type="common">Streptoverticillium morookaense</name>
    <dbReference type="NCBI Taxonomy" id="1970"/>
    <lineage>
        <taxon>Bacteria</taxon>
        <taxon>Bacillati</taxon>
        <taxon>Actinomycetota</taxon>
        <taxon>Actinomycetes</taxon>
        <taxon>Kitasatosporales</taxon>
        <taxon>Streptomycetaceae</taxon>
        <taxon>Streptomyces</taxon>
    </lineage>
</organism>
<dbReference type="AlphaFoldDB" id="A0A7Y7B6T3"/>
<dbReference type="InterPro" id="IPR047806">
    <property type="entry name" value="IHF_actinobact"/>
</dbReference>
<dbReference type="EMBL" id="JABBXF010000046">
    <property type="protein sequence ID" value="NVK80062.1"/>
    <property type="molecule type" value="Genomic_DNA"/>
</dbReference>
<dbReference type="NCBIfam" id="NF041260">
    <property type="entry name" value="actino_IHF"/>
    <property type="match status" value="1"/>
</dbReference>
<keyword evidence="2" id="KW-1185">Reference proteome</keyword>
<dbReference type="Proteomes" id="UP000587462">
    <property type="component" value="Unassembled WGS sequence"/>
</dbReference>
<dbReference type="RefSeq" id="WP_171083589.1">
    <property type="nucleotide sequence ID" value="NZ_BNBU01000011.1"/>
</dbReference>
<sequence>MDAPTRPARIEIAALLKKLAPGPADTYNQRACYLNDFLKFLTEVLELPEERIQAGDLIDLDYAEVWLQAAGKGYTRQRRRPGGPEAAEASQAARRATFNAFAQHLRMPQRLPVEWPDRKGLPVEESRRIVTELADTRPPATTTAVWERTSALAAMRFSTGRPVSQLAAVLVTDLDLEADIPTVVLGGKPYPLDDLAVRTARRWLDRHSRLTSELEGGEVTALWITTGPGRPRFGEPARHPYLPCTFRTLWAAHHALTSRLLAMPTRIGQLTAPAPEEIVGVRRRRRPAPPVAPPPLSAEERRRALEKAGAVRRERAQLLSDLKSGRVKIDAVLARQDRVVAMTRLRRLVEALPGTSPAGGAKILKALGVDGDRRLQVLSKQHRNELLRLCSPISCGLAQ</sequence>
<reference evidence="1 2" key="1">
    <citation type="submission" date="2020-04" db="EMBL/GenBank/DDBJ databases">
        <title>Draft Genome Sequence of Streptomyces morookaense DSM 40503, an 8-azaguanine-producing strain.</title>
        <authorList>
            <person name="Qi J."/>
            <person name="Gao J.-M."/>
        </authorList>
    </citation>
    <scope>NUCLEOTIDE SEQUENCE [LARGE SCALE GENOMIC DNA]</scope>
    <source>
        <strain evidence="1 2">DSM 40503</strain>
    </source>
</reference>
<gene>
    <name evidence="1" type="ORF">HG542_20705</name>
</gene>
<proteinExistence type="predicted"/>
<dbReference type="Gene3D" id="1.10.8.50">
    <property type="match status" value="1"/>
</dbReference>
<evidence type="ECO:0000313" key="1">
    <source>
        <dbReference type="EMBL" id="NVK80062.1"/>
    </source>
</evidence>
<accession>A0A7Y7B6T3</accession>
<comment type="caution">
    <text evidence="1">The sequence shown here is derived from an EMBL/GenBank/DDBJ whole genome shotgun (WGS) entry which is preliminary data.</text>
</comment>